<dbReference type="STRING" id="4781.A0A0P1A4Y4"/>
<evidence type="ECO:0000256" key="2">
    <source>
        <dbReference type="ARBA" id="ARBA00004906"/>
    </source>
</evidence>
<dbReference type="GO" id="GO:0016567">
    <property type="term" value="P:protein ubiquitination"/>
    <property type="evidence" value="ECO:0007669"/>
    <property type="project" value="TreeGrafter"/>
</dbReference>
<dbReference type="InterPro" id="IPR000569">
    <property type="entry name" value="HECT_dom"/>
</dbReference>
<dbReference type="PANTHER" id="PTHR11254">
    <property type="entry name" value="HECT DOMAIN UBIQUITIN-PROTEIN LIGASE"/>
    <property type="match status" value="1"/>
</dbReference>
<evidence type="ECO:0000256" key="4">
    <source>
        <dbReference type="ARBA" id="ARBA00022679"/>
    </source>
</evidence>
<dbReference type="EC" id="2.3.2.26" evidence="3"/>
<proteinExistence type="predicted"/>
<organism evidence="9 10">
    <name type="scientific">Plasmopara halstedii</name>
    <name type="common">Downy mildew of sunflower</name>
    <dbReference type="NCBI Taxonomy" id="4781"/>
    <lineage>
        <taxon>Eukaryota</taxon>
        <taxon>Sar</taxon>
        <taxon>Stramenopiles</taxon>
        <taxon>Oomycota</taxon>
        <taxon>Peronosporomycetes</taxon>
        <taxon>Peronosporales</taxon>
        <taxon>Peronosporaceae</taxon>
        <taxon>Plasmopara</taxon>
    </lineage>
</organism>
<dbReference type="OrthoDB" id="423283at2759"/>
<dbReference type="PROSITE" id="PS50237">
    <property type="entry name" value="HECT"/>
    <property type="match status" value="1"/>
</dbReference>
<dbReference type="SMART" id="SM00119">
    <property type="entry name" value="HECTc"/>
    <property type="match status" value="1"/>
</dbReference>
<dbReference type="OMA" id="ISECMEG"/>
<feature type="region of interest" description="Disordered" evidence="7">
    <location>
        <begin position="401"/>
        <end position="434"/>
    </location>
</feature>
<dbReference type="GO" id="GO:0005737">
    <property type="term" value="C:cytoplasm"/>
    <property type="evidence" value="ECO:0007669"/>
    <property type="project" value="TreeGrafter"/>
</dbReference>
<dbReference type="GO" id="GO:0006511">
    <property type="term" value="P:ubiquitin-dependent protein catabolic process"/>
    <property type="evidence" value="ECO:0007669"/>
    <property type="project" value="TreeGrafter"/>
</dbReference>
<keyword evidence="5 6" id="KW-0833">Ubl conjugation pathway</keyword>
<dbReference type="GO" id="GO:0016874">
    <property type="term" value="F:ligase activity"/>
    <property type="evidence" value="ECO:0007669"/>
    <property type="project" value="UniProtKB-KW"/>
</dbReference>
<accession>A0A0P1A4Y4</accession>
<comment type="catalytic activity">
    <reaction evidence="1">
        <text>S-ubiquitinyl-[E2 ubiquitin-conjugating enzyme]-L-cysteine + [acceptor protein]-L-lysine = [E2 ubiquitin-conjugating enzyme]-L-cysteine + N(6)-ubiquitinyl-[acceptor protein]-L-lysine.</text>
        <dbReference type="EC" id="2.3.2.26"/>
    </reaction>
</comment>
<reference evidence="10" key="1">
    <citation type="submission" date="2014-09" db="EMBL/GenBank/DDBJ databases">
        <authorList>
            <person name="Sharma Rahul"/>
            <person name="Thines Marco"/>
        </authorList>
    </citation>
    <scope>NUCLEOTIDE SEQUENCE [LARGE SCALE GENOMIC DNA]</scope>
</reference>
<dbReference type="Proteomes" id="UP000054928">
    <property type="component" value="Unassembled WGS sequence"/>
</dbReference>
<dbReference type="InterPro" id="IPR035983">
    <property type="entry name" value="Hect_E3_ubiquitin_ligase"/>
</dbReference>
<dbReference type="GO" id="GO:0061630">
    <property type="term" value="F:ubiquitin protein ligase activity"/>
    <property type="evidence" value="ECO:0007669"/>
    <property type="project" value="UniProtKB-EC"/>
</dbReference>
<protein>
    <recommendedName>
        <fullName evidence="3">HECT-type E3 ubiquitin transferase</fullName>
        <ecNumber evidence="3">2.3.2.26</ecNumber>
    </recommendedName>
</protein>
<dbReference type="Gene3D" id="3.30.2410.10">
    <property type="entry name" value="Hect, E3 ligase catalytic domain"/>
    <property type="match status" value="1"/>
</dbReference>
<dbReference type="RefSeq" id="XP_024571779.1">
    <property type="nucleotide sequence ID" value="XM_024723870.1"/>
</dbReference>
<feature type="active site" description="Glycyl thioester intermediate" evidence="6">
    <location>
        <position position="1344"/>
    </location>
</feature>
<keyword evidence="9" id="KW-0436">Ligase</keyword>
<comment type="pathway">
    <text evidence="2">Protein modification; protein ubiquitination.</text>
</comment>
<dbReference type="SUPFAM" id="SSF56204">
    <property type="entry name" value="Hect, E3 ligase catalytic domain"/>
    <property type="match status" value="1"/>
</dbReference>
<evidence type="ECO:0000256" key="7">
    <source>
        <dbReference type="SAM" id="MobiDB-lite"/>
    </source>
</evidence>
<name>A0A0P1A4Y4_PLAHL</name>
<feature type="compositionally biased region" description="Polar residues" evidence="7">
    <location>
        <begin position="45"/>
        <end position="60"/>
    </location>
</feature>
<dbReference type="Gene3D" id="3.90.1750.10">
    <property type="entry name" value="Hect, E3 ligase catalytic domains"/>
    <property type="match status" value="1"/>
</dbReference>
<evidence type="ECO:0000259" key="8">
    <source>
        <dbReference type="PROSITE" id="PS50237"/>
    </source>
</evidence>
<evidence type="ECO:0000256" key="6">
    <source>
        <dbReference type="PROSITE-ProRule" id="PRU00104"/>
    </source>
</evidence>
<feature type="domain" description="HECT" evidence="8">
    <location>
        <begin position="1088"/>
        <end position="1353"/>
    </location>
</feature>
<dbReference type="InterPro" id="IPR050409">
    <property type="entry name" value="E3_ubiq-protein_ligase"/>
</dbReference>
<sequence>MAAAKRKPVVKNLRGQRQPLCLRGEIFRREQGWNDRFAIDQQSTCNKTHMPASSSKLSIPSTPPAKGPSTRNERAQQCKVGGKRNFESKKLSSGKLLPLVNSLKPSTKVEQTKEEKLRFNVLKAIDSRETLLYQLNALILCTPVVKPPSRHTDPSLTHNASQQQMLSKGGINLASTRLNRSRCNTNFVTNSREAVRTAQQLATDLQLTGIICVEALVEWMLEVGAQSAYPPPFLWRGRNYFLKMYNDLDSAEAALQARGINLDCFRQHNPLLIKPKERLGRVLAAHSIIIEMVQFAKDPTPIELLALRGQMQNTHCYETERTESNVNHLTYFMTGLQGIHDKKNNTEQQAMMLKSDHKTEQLLGNNGRKSAAGLVYLPDEILDFTDELDLRHVDLTQGRSNLTNKSRLERGDHDKTSEGEPSKTDVRSHASGLSITENDIVEDKRVTKNGAMHTFGALVNDDASCRTRNQFENTDHYFDGEICDSGLNLNEMPESQPILGPPAPDLHNFNTKTFADECLQKTEFEMFGMVNEASVSAEKCFSRSRSSFDLPEHVNYLHADSTDFDFKTDKKKLSADVQQTQDILIETGVTSESVENRFNRQTNDEGGSECADSFDETASEIAINCNSSDQLTLLAVDHEFEDKPVNSCNSGTPDLQQAKRSTDCEGKQILIENFQKMSKLLEHELKRWSFLEDENRPIQVNLQSCLAWQNTSVLRECLRRHSSISECMEGSILSMLDQYGFSVPDTHLIKLLCSDVAQDLDLATHLINECHVVLGDICAVLADNIQKLLGLKTSLVSEIEFEEVIKIAEAARTEFHHSTWDYVKISTTLIIFLNSSDNTTKASQVSQSSVSSELSQLLKVFYPYVVNEPRDRLNKNWDAVSKILVAMGLPTDCLYVMLDPLCKTLLLVVNICSAPTQDCLNDDANYVFPRLTVICDREDILQSSVEYVWRHHLVLESDNPNISIFPYFKCSFGDKVVNGFNVEEGEGKGPLKEWFTLVGAQLASKWKILPASKVLAEADSIKITTHENVVTIPGASDDIYPGIKLEWKTSEGDTVCRVVNKCVGGGDFLLDRVGSSYSLMATQLIISQPCIALFEYVRGSESYWLNENTRNSPESQDALVFLGWFLACAVTHFCSIQLRIHPLFFRLLLNSQHCVSLEELKNFDPQLFQSLSGVRNMKPSNFADLLKLEGYEDNLSAEDYICTVLERKFGPTSEIGWQLQFVRSGFDRVIDRDQLNCLGITETDLSDCVCGSRFNPNEDFVINDIFRIATDNDLSHCPPMMNAFWHTVNSFEPTLKRKFIKFVTGVDTLPLAGTEFLRIEMPFIATSSNDHVRYLQMLPQAHTCDNTLEMPHYWKALCWRERHNENEANDQLEGELMLLINKKLRDAVEYSSGYGLDNASAVGGVFKTSIGDSHLVLKEESYDSMGLPTLSDLSSESSLPPLQTPRLLQMEEDVSKLDDKAVELTTALISDEVYDEYDDWEEESVA</sequence>
<dbReference type="GeneID" id="36404587"/>
<evidence type="ECO:0000256" key="3">
    <source>
        <dbReference type="ARBA" id="ARBA00012485"/>
    </source>
</evidence>
<keyword evidence="4" id="KW-0808">Transferase</keyword>
<keyword evidence="10" id="KW-1185">Reference proteome</keyword>
<evidence type="ECO:0000256" key="5">
    <source>
        <dbReference type="ARBA" id="ARBA00022786"/>
    </source>
</evidence>
<feature type="region of interest" description="Disordered" evidence="7">
    <location>
        <begin position="45"/>
        <end position="80"/>
    </location>
</feature>
<evidence type="ECO:0000313" key="9">
    <source>
        <dbReference type="EMBL" id="CEG35410.1"/>
    </source>
</evidence>
<feature type="compositionally biased region" description="Basic and acidic residues" evidence="7">
    <location>
        <begin position="406"/>
        <end position="428"/>
    </location>
</feature>
<dbReference type="Pfam" id="PF00632">
    <property type="entry name" value="HECT"/>
    <property type="match status" value="1"/>
</dbReference>
<evidence type="ECO:0000256" key="1">
    <source>
        <dbReference type="ARBA" id="ARBA00000885"/>
    </source>
</evidence>
<dbReference type="PANTHER" id="PTHR11254:SF440">
    <property type="entry name" value="E3 UBIQUITIN-PROTEIN LIGASE NEDD-4"/>
    <property type="match status" value="1"/>
</dbReference>
<evidence type="ECO:0000313" key="10">
    <source>
        <dbReference type="Proteomes" id="UP000054928"/>
    </source>
</evidence>
<dbReference type="EMBL" id="CCYD01000041">
    <property type="protein sequence ID" value="CEG35410.1"/>
    <property type="molecule type" value="Genomic_DNA"/>
</dbReference>